<reference evidence="13" key="1">
    <citation type="journal article" date="2019" name="Int. J. Syst. Evol. Microbiol.">
        <title>The Global Catalogue of Microorganisms (GCM) 10K type strain sequencing project: providing services to taxonomists for standard genome sequencing and annotation.</title>
        <authorList>
            <consortium name="The Broad Institute Genomics Platform"/>
            <consortium name="The Broad Institute Genome Sequencing Center for Infectious Disease"/>
            <person name="Wu L."/>
            <person name="Ma J."/>
        </authorList>
    </citation>
    <scope>NUCLEOTIDE SEQUENCE [LARGE SCALE GENOMIC DNA]</scope>
    <source>
        <strain evidence="13">PCU 266</strain>
    </source>
</reference>
<dbReference type="PROSITE" id="PS01054">
    <property type="entry name" value="TRANSALDOLASE_1"/>
    <property type="match status" value="1"/>
</dbReference>
<evidence type="ECO:0000256" key="10">
    <source>
        <dbReference type="ARBA" id="ARBA00048810"/>
    </source>
</evidence>
<dbReference type="GO" id="GO:0004801">
    <property type="term" value="F:transaldolase activity"/>
    <property type="evidence" value="ECO:0007669"/>
    <property type="project" value="UniProtKB-EC"/>
</dbReference>
<proteinExistence type="inferred from homology"/>
<dbReference type="InterPro" id="IPR001585">
    <property type="entry name" value="TAL/FSA"/>
</dbReference>
<comment type="function">
    <text evidence="1 11">Transaldolase is important for the balance of metabolites in the pentose-phosphate pathway.</text>
</comment>
<dbReference type="SUPFAM" id="SSF51569">
    <property type="entry name" value="Aldolase"/>
    <property type="match status" value="1"/>
</dbReference>
<comment type="pathway">
    <text evidence="3 11">Carbohydrate degradation; pentose phosphate pathway; D-glyceraldehyde 3-phosphate and beta-D-fructose 6-phosphate from D-ribose 5-phosphate and D-xylulose 5-phosphate (non-oxidative stage): step 2/3.</text>
</comment>
<organism evidence="12 13">
    <name type="scientific">Streptomyces amakusaensis</name>
    <dbReference type="NCBI Taxonomy" id="67271"/>
    <lineage>
        <taxon>Bacteria</taxon>
        <taxon>Bacillati</taxon>
        <taxon>Actinomycetota</taxon>
        <taxon>Actinomycetes</taxon>
        <taxon>Kitasatosporales</taxon>
        <taxon>Streptomycetaceae</taxon>
        <taxon>Streptomyces</taxon>
    </lineage>
</organism>
<dbReference type="EC" id="2.2.1.2" evidence="5 11"/>
<dbReference type="CDD" id="cd00955">
    <property type="entry name" value="Transaldolase_like"/>
    <property type="match status" value="1"/>
</dbReference>
<evidence type="ECO:0000256" key="3">
    <source>
        <dbReference type="ARBA" id="ARBA00004857"/>
    </source>
</evidence>
<dbReference type="InterPro" id="IPR013785">
    <property type="entry name" value="Aldolase_TIM"/>
</dbReference>
<dbReference type="InterPro" id="IPR004732">
    <property type="entry name" value="Transaldolase_2"/>
</dbReference>
<dbReference type="Pfam" id="PF00923">
    <property type="entry name" value="TAL_FSA"/>
    <property type="match status" value="1"/>
</dbReference>
<comment type="caution">
    <text evidence="12">The sequence shown here is derived from an EMBL/GenBank/DDBJ whole genome shotgun (WGS) entry which is preliminary data.</text>
</comment>
<evidence type="ECO:0000256" key="2">
    <source>
        <dbReference type="ARBA" id="ARBA00004496"/>
    </source>
</evidence>
<keyword evidence="7 11" id="KW-0808">Transferase</keyword>
<evidence type="ECO:0000313" key="12">
    <source>
        <dbReference type="EMBL" id="MFC5156960.1"/>
    </source>
</evidence>
<gene>
    <name evidence="11 12" type="primary">tal</name>
    <name evidence="12" type="ORF">ACFPRH_35140</name>
</gene>
<keyword evidence="8 11" id="KW-0570">Pentose shunt</keyword>
<accession>A0ABW0AVJ6</accession>
<keyword evidence="13" id="KW-1185">Reference proteome</keyword>
<keyword evidence="6 11" id="KW-0963">Cytoplasm</keyword>
<comment type="subcellular location">
    <subcellularLocation>
        <location evidence="2 11">Cytoplasm</location>
    </subcellularLocation>
</comment>
<dbReference type="Proteomes" id="UP001596160">
    <property type="component" value="Unassembled WGS sequence"/>
</dbReference>
<dbReference type="NCBIfam" id="NF002881">
    <property type="entry name" value="PRK03343.1"/>
    <property type="match status" value="1"/>
</dbReference>
<evidence type="ECO:0000256" key="8">
    <source>
        <dbReference type="ARBA" id="ARBA00023126"/>
    </source>
</evidence>
<dbReference type="PANTHER" id="PTHR10683">
    <property type="entry name" value="TRANSALDOLASE"/>
    <property type="match status" value="1"/>
</dbReference>
<evidence type="ECO:0000256" key="6">
    <source>
        <dbReference type="ARBA" id="ARBA00022490"/>
    </source>
</evidence>
<sequence>MSGSALRRLTEAGVSLWLDDISRARLTGGSLAELVRDWRISGVTSNPTVFARALTAGTDYAEQLSVLAAGGATPEEAVWELMTHDIRDACDLLLPVYERTGGVDGLVSVEVDPRLAHDSAATLAQARELSREIGRPNLLVKIPATDAGEKAVADCLAEGIGVNATLIFSAERCRRIAAAHVDGMARAAAAGHRIAGLNSVASFFVSRVDTAVDALLDRDGSAEAKALRGTVALAAARLAHEQHTTAYEDPRWPALERSGARRQRLLWASTAVKNPDYPDTHYADGLIVPNTVNTMPEETLRAVADHGLTRAAARDETAHAHARHVFECMSWFNIPLPDITSQLEEEGLKQFTASWHRLLDTVAPTLDGAPR</sequence>
<evidence type="ECO:0000256" key="11">
    <source>
        <dbReference type="HAMAP-Rule" id="MF_00493"/>
    </source>
</evidence>
<evidence type="ECO:0000256" key="5">
    <source>
        <dbReference type="ARBA" id="ARBA00013151"/>
    </source>
</evidence>
<comment type="catalytic activity">
    <reaction evidence="10 11">
        <text>D-sedoheptulose 7-phosphate + D-glyceraldehyde 3-phosphate = D-erythrose 4-phosphate + beta-D-fructose 6-phosphate</text>
        <dbReference type="Rhea" id="RHEA:17053"/>
        <dbReference type="ChEBI" id="CHEBI:16897"/>
        <dbReference type="ChEBI" id="CHEBI:57483"/>
        <dbReference type="ChEBI" id="CHEBI:57634"/>
        <dbReference type="ChEBI" id="CHEBI:59776"/>
        <dbReference type="EC" id="2.2.1.2"/>
    </reaction>
</comment>
<keyword evidence="9 11" id="KW-0704">Schiff base</keyword>
<dbReference type="NCBIfam" id="TIGR00876">
    <property type="entry name" value="tal_mycobact"/>
    <property type="match status" value="1"/>
</dbReference>
<evidence type="ECO:0000256" key="4">
    <source>
        <dbReference type="ARBA" id="ARBA00008426"/>
    </source>
</evidence>
<evidence type="ECO:0000256" key="9">
    <source>
        <dbReference type="ARBA" id="ARBA00023270"/>
    </source>
</evidence>
<evidence type="ECO:0000256" key="1">
    <source>
        <dbReference type="ARBA" id="ARBA00003518"/>
    </source>
</evidence>
<protein>
    <recommendedName>
        <fullName evidence="5 11">Transaldolase</fullName>
        <ecNumber evidence="5 11">2.2.1.2</ecNumber>
    </recommendedName>
</protein>
<comment type="similarity">
    <text evidence="4 11">Belongs to the transaldolase family. Type 2 subfamily.</text>
</comment>
<dbReference type="PIRSF" id="PIRSF036915">
    <property type="entry name" value="Trnald_Bac_Plnt"/>
    <property type="match status" value="1"/>
</dbReference>
<name>A0ABW0AVJ6_9ACTN</name>
<dbReference type="HAMAP" id="MF_00493">
    <property type="entry name" value="Transaldolase_2"/>
    <property type="match status" value="1"/>
</dbReference>
<evidence type="ECO:0000313" key="13">
    <source>
        <dbReference type="Proteomes" id="UP001596160"/>
    </source>
</evidence>
<evidence type="ECO:0000256" key="7">
    <source>
        <dbReference type="ARBA" id="ARBA00022679"/>
    </source>
</evidence>
<dbReference type="InterPro" id="IPR018225">
    <property type="entry name" value="Transaldolase_AS"/>
</dbReference>
<dbReference type="EMBL" id="JBHSKP010000054">
    <property type="protein sequence ID" value="MFC5156960.1"/>
    <property type="molecule type" value="Genomic_DNA"/>
</dbReference>
<dbReference type="RefSeq" id="WP_344486605.1">
    <property type="nucleotide sequence ID" value="NZ_BAAASB010000043.1"/>
</dbReference>
<dbReference type="PANTHER" id="PTHR10683:SF31">
    <property type="entry name" value="TRANSALDOLASE"/>
    <property type="match status" value="1"/>
</dbReference>
<dbReference type="Gene3D" id="3.20.20.70">
    <property type="entry name" value="Aldolase class I"/>
    <property type="match status" value="1"/>
</dbReference>
<feature type="active site" description="Schiff-base intermediate with substrate" evidence="11">
    <location>
        <position position="141"/>
    </location>
</feature>